<reference evidence="1 2" key="1">
    <citation type="journal article" date="2018" name="IMA Fungus">
        <title>IMA Genome-F 9: Draft genome sequence of Annulohypoxylon stygium, Aspergillus mulundensis, Berkeleyomyces basicola (syn. Thielaviopsis basicola), Ceratocystis smalleyi, two Cercospora beticola strains, Coleophoma cylindrospora, Fusarium fracticaudum, Phialophora cf. hyalina, and Morchella septimelata.</title>
        <authorList>
            <person name="Wingfield B.D."/>
            <person name="Bills G.F."/>
            <person name="Dong Y."/>
            <person name="Huang W."/>
            <person name="Nel W.J."/>
            <person name="Swalarsk-Parry B.S."/>
            <person name="Vaghefi N."/>
            <person name="Wilken P.M."/>
            <person name="An Z."/>
            <person name="de Beer Z.W."/>
            <person name="De Vos L."/>
            <person name="Chen L."/>
            <person name="Duong T.A."/>
            <person name="Gao Y."/>
            <person name="Hammerbacher A."/>
            <person name="Kikkert J.R."/>
            <person name="Li Y."/>
            <person name="Li H."/>
            <person name="Li K."/>
            <person name="Li Q."/>
            <person name="Liu X."/>
            <person name="Ma X."/>
            <person name="Naidoo K."/>
            <person name="Pethybridge S.J."/>
            <person name="Sun J."/>
            <person name="Steenkamp E.T."/>
            <person name="van der Nest M.A."/>
            <person name="van Wyk S."/>
            <person name="Wingfield M.J."/>
            <person name="Xiong C."/>
            <person name="Yue Q."/>
            <person name="Zhang X."/>
        </authorList>
    </citation>
    <scope>NUCLEOTIDE SEQUENCE [LARGE SCALE GENOMIC DNA]</scope>
    <source>
        <strain evidence="1 2">BP 5553</strain>
    </source>
</reference>
<protein>
    <submittedName>
        <fullName evidence="1">Uncharacterized protein</fullName>
    </submittedName>
</protein>
<name>A0A370U453_9HELO</name>
<dbReference type="Proteomes" id="UP000254866">
    <property type="component" value="Unassembled WGS sequence"/>
</dbReference>
<proteinExistence type="predicted"/>
<keyword evidence="2" id="KW-1185">Reference proteome</keyword>
<dbReference type="RefSeq" id="XP_031875179.1">
    <property type="nucleotide sequence ID" value="XM_032011125.1"/>
</dbReference>
<dbReference type="EMBL" id="NPIC01000001">
    <property type="protein sequence ID" value="RDL42523.1"/>
    <property type="molecule type" value="Genomic_DNA"/>
</dbReference>
<accession>A0A370U453</accession>
<gene>
    <name evidence="1" type="ORF">BP5553_02502</name>
</gene>
<sequence length="438" mass="48814">MLVKQVNEDRTDDGNGGYQGVSAAHLSQLYTYLKSQYPEVEVIEEREPYLVIWCTGSVPEPPKLPFRIAGLQGVWLVSGRDSLPPEFTEDDIGSLAEVLELDDDLAEDIREYRLPKPSTLCRMMQEHFPDALGISFVNNRIRIELEELPIEEYRERLTTLPGRFQHTRILIMYYNGLLNTGREKHRGLKQPMPQKDDKQFDGLDYVAAQGYFQPGSMLCNSSGDIVSAGIQGRTHVGHISSRIEDTDIGLATLNDNVELRNRFLHLPGGPSKLLYSDTVRSDDYYMIDSLTTGRQGTLLLCKGKRAIEREQNGTSQVVVQLIFAASDPLAYTPNIRARCCGSALIRLVPKAGRGKKSATNERVTPCKQSTPNTPGLVELANDGEIGGFISCCELQEKTDKPLLICYAETTDSLIDAGWEVVKTAEKRKRTGSEDPSLD</sequence>
<evidence type="ECO:0000313" key="2">
    <source>
        <dbReference type="Proteomes" id="UP000254866"/>
    </source>
</evidence>
<dbReference type="GeneID" id="43595351"/>
<comment type="caution">
    <text evidence="1">The sequence shown here is derived from an EMBL/GenBank/DDBJ whole genome shotgun (WGS) entry which is preliminary data.</text>
</comment>
<organism evidence="1 2">
    <name type="scientific">Venustampulla echinocandica</name>
    <dbReference type="NCBI Taxonomy" id="2656787"/>
    <lineage>
        <taxon>Eukaryota</taxon>
        <taxon>Fungi</taxon>
        <taxon>Dikarya</taxon>
        <taxon>Ascomycota</taxon>
        <taxon>Pezizomycotina</taxon>
        <taxon>Leotiomycetes</taxon>
        <taxon>Helotiales</taxon>
        <taxon>Pleuroascaceae</taxon>
        <taxon>Venustampulla</taxon>
    </lineage>
</organism>
<evidence type="ECO:0000313" key="1">
    <source>
        <dbReference type="EMBL" id="RDL42523.1"/>
    </source>
</evidence>
<dbReference type="OrthoDB" id="3494026at2759"/>
<dbReference type="AlphaFoldDB" id="A0A370U453"/>